<name>A0A164ELF8_9CRUS</name>
<dbReference type="AlphaFoldDB" id="A0A164ELF8"/>
<sequence length="239" mass="27110">MTLDAIVKLHPENDYQRRSTNKKEESFHAANANPDIAENPEERNYDKDVKDDDDEAEDNKKVASKPVTEDQNQKLLPINQRSTVRKRQAPCRLSLEVSQTNDYEDLITSKKAKTTSKEKKENMSVAHKTAFDRILSQDKLDDSFDDATCENDLTSSEHTSLQAKDILADNCNSTMAKILVECTKNPLGRQSCVTVGHTGNNSKRAGYESNCCQEKDEIIEELKMEIKFQKGMNMLNTIF</sequence>
<feature type="region of interest" description="Disordered" evidence="1">
    <location>
        <begin position="1"/>
        <end position="74"/>
    </location>
</feature>
<organism evidence="2 3">
    <name type="scientific">Daphnia magna</name>
    <dbReference type="NCBI Taxonomy" id="35525"/>
    <lineage>
        <taxon>Eukaryota</taxon>
        <taxon>Metazoa</taxon>
        <taxon>Ecdysozoa</taxon>
        <taxon>Arthropoda</taxon>
        <taxon>Crustacea</taxon>
        <taxon>Branchiopoda</taxon>
        <taxon>Diplostraca</taxon>
        <taxon>Cladocera</taxon>
        <taxon>Anomopoda</taxon>
        <taxon>Daphniidae</taxon>
        <taxon>Daphnia</taxon>
    </lineage>
</organism>
<reference evidence="2 3" key="1">
    <citation type="submission" date="2016-03" db="EMBL/GenBank/DDBJ databases">
        <title>EvidentialGene: Evidence-directed Construction of Genes on Genomes.</title>
        <authorList>
            <person name="Gilbert D.G."/>
            <person name="Choi J.-H."/>
            <person name="Mockaitis K."/>
            <person name="Colbourne J."/>
            <person name="Pfrender M."/>
        </authorList>
    </citation>
    <scope>NUCLEOTIDE SEQUENCE [LARGE SCALE GENOMIC DNA]</scope>
    <source>
        <strain evidence="2 3">Xinb3</strain>
        <tissue evidence="2">Complete organism</tissue>
    </source>
</reference>
<comment type="caution">
    <text evidence="2">The sequence shown here is derived from an EMBL/GenBank/DDBJ whole genome shotgun (WGS) entry which is preliminary data.</text>
</comment>
<feature type="compositionally biased region" description="Basic and acidic residues" evidence="1">
    <location>
        <begin position="40"/>
        <end position="50"/>
    </location>
</feature>
<dbReference type="EMBL" id="LRGB01023326">
    <property type="protein sequence ID" value="KZR96898.1"/>
    <property type="molecule type" value="Genomic_DNA"/>
</dbReference>
<evidence type="ECO:0000313" key="3">
    <source>
        <dbReference type="Proteomes" id="UP000076858"/>
    </source>
</evidence>
<gene>
    <name evidence="2" type="ORF">APZ42_008510</name>
</gene>
<dbReference type="Proteomes" id="UP000076858">
    <property type="component" value="Unassembled WGS sequence"/>
</dbReference>
<feature type="non-terminal residue" evidence="2">
    <location>
        <position position="239"/>
    </location>
</feature>
<evidence type="ECO:0000313" key="2">
    <source>
        <dbReference type="EMBL" id="KZR96898.1"/>
    </source>
</evidence>
<dbReference type="OrthoDB" id="6350853at2759"/>
<evidence type="ECO:0000256" key="1">
    <source>
        <dbReference type="SAM" id="MobiDB-lite"/>
    </source>
</evidence>
<protein>
    <submittedName>
        <fullName evidence="2">Uncharacterized protein</fullName>
    </submittedName>
</protein>
<feature type="compositionally biased region" description="Basic and acidic residues" evidence="1">
    <location>
        <begin position="7"/>
        <end position="27"/>
    </location>
</feature>
<keyword evidence="3" id="KW-1185">Reference proteome</keyword>
<proteinExistence type="predicted"/>
<accession>A0A164ELF8</accession>